<dbReference type="Pfam" id="PF25276">
    <property type="entry name" value="DUF7870"/>
    <property type="match status" value="1"/>
</dbReference>
<protein>
    <submittedName>
        <fullName evidence="4">Uncharacterized protein LOC108981561</fullName>
    </submittedName>
</protein>
<dbReference type="InterPro" id="IPR013216">
    <property type="entry name" value="Methyltransf_11"/>
</dbReference>
<reference evidence="4" key="1">
    <citation type="submission" date="2025-08" db="UniProtKB">
        <authorList>
            <consortium name="RefSeq"/>
        </authorList>
    </citation>
    <scope>IDENTIFICATION</scope>
    <source>
        <tissue evidence="4">Leaves</tissue>
    </source>
</reference>
<evidence type="ECO:0000259" key="2">
    <source>
        <dbReference type="Pfam" id="PF25276"/>
    </source>
</evidence>
<gene>
    <name evidence="4" type="primary">LOC108981561</name>
</gene>
<organism evidence="3 4">
    <name type="scientific">Juglans regia</name>
    <name type="common">English walnut</name>
    <dbReference type="NCBI Taxonomy" id="51240"/>
    <lineage>
        <taxon>Eukaryota</taxon>
        <taxon>Viridiplantae</taxon>
        <taxon>Streptophyta</taxon>
        <taxon>Embryophyta</taxon>
        <taxon>Tracheophyta</taxon>
        <taxon>Spermatophyta</taxon>
        <taxon>Magnoliopsida</taxon>
        <taxon>eudicotyledons</taxon>
        <taxon>Gunneridae</taxon>
        <taxon>Pentapetalae</taxon>
        <taxon>rosids</taxon>
        <taxon>fabids</taxon>
        <taxon>Fagales</taxon>
        <taxon>Juglandaceae</taxon>
        <taxon>Juglans</taxon>
    </lineage>
</organism>
<dbReference type="RefSeq" id="XP_018808323.2">
    <property type="nucleotide sequence ID" value="XM_018952778.2"/>
</dbReference>
<dbReference type="Proteomes" id="UP000235220">
    <property type="component" value="Chromosome 4"/>
</dbReference>
<dbReference type="GO" id="GO:0008757">
    <property type="term" value="F:S-adenosylmethionine-dependent methyltransferase activity"/>
    <property type="evidence" value="ECO:0007669"/>
    <property type="project" value="InterPro"/>
</dbReference>
<dbReference type="STRING" id="51240.A0A2I4DMF6"/>
<evidence type="ECO:0000259" key="1">
    <source>
        <dbReference type="Pfam" id="PF08241"/>
    </source>
</evidence>
<dbReference type="Pfam" id="PF08241">
    <property type="entry name" value="Methyltransf_11"/>
    <property type="match status" value="1"/>
</dbReference>
<dbReference type="Gramene" id="Jr04_04240_p1">
    <property type="protein sequence ID" value="cds.Jr04_04240_p1"/>
    <property type="gene ID" value="Jr04_04240"/>
</dbReference>
<feature type="domain" description="Methyltransferase type 11" evidence="1">
    <location>
        <begin position="180"/>
        <end position="220"/>
    </location>
</feature>
<keyword evidence="3" id="KW-1185">Reference proteome</keyword>
<proteinExistence type="predicted"/>
<dbReference type="OrthoDB" id="1076011at2759"/>
<evidence type="ECO:0000313" key="4">
    <source>
        <dbReference type="RefSeq" id="XP_018808323.2"/>
    </source>
</evidence>
<dbReference type="GeneID" id="108981561"/>
<feature type="domain" description="DUF7870" evidence="2">
    <location>
        <begin position="405"/>
        <end position="491"/>
    </location>
</feature>
<dbReference type="AlphaFoldDB" id="A0A2I4DMF6"/>
<dbReference type="PANTHER" id="PTHR47291:SF1">
    <property type="entry name" value="PEPTIDE UPSTREAM PROTEIN"/>
    <property type="match status" value="1"/>
</dbReference>
<accession>A0A2I4DMF6</accession>
<evidence type="ECO:0000313" key="3">
    <source>
        <dbReference type="Proteomes" id="UP000235220"/>
    </source>
</evidence>
<dbReference type="FunCoup" id="A0A2I4DMF6">
    <property type="interactions" value="5"/>
</dbReference>
<dbReference type="KEGG" id="jre:108981561"/>
<dbReference type="PANTHER" id="PTHR47291">
    <property type="entry name" value="PEPTIDE UPSTREAM PROTEIN"/>
    <property type="match status" value="1"/>
</dbReference>
<dbReference type="InterPro" id="IPR057192">
    <property type="entry name" value="DUF7870"/>
</dbReference>
<name>A0A2I4DMF6_JUGRE</name>
<sequence>MLRFEMGQTWFEPMLPRVPRRLWLGFQKSMGVLVGGNHTSSRRVLYRSLAIASAISIIPMLYVLSGSDLGTFASVASSVCATSPGFAIASMGPGTYWFRTQLLNPIWGSFQSVHCKENVNLTVNVVRELVDKNLLKYNAKALFVGDGPAFAVLALRDLGFSNACGVYGHRFFSLNRKQFVHELDYMDNSFDFVLSRDVDLVSVPALLVLEIERVLSPGGIGAMLVGASGSAPNGLIRSATPISSLLKSSTVVHVGYVHNFTLVVFKKRIENASYFKQYCLPSDCLSLTNNKPFMDQIEPLVEKKSMGFENWYSYLPKLMNIGYRKRLVYIDIGARVHLHSNVINWFLPSYPIDSKAFNVYFVNHNTSVLLSYVKKPGITFVYHPGLAGNRASADLSTDEDVDPPSQNEGFDFLSWFQETVQYADFVVLKMNSGKVERKFLLELFESGAICFVDEMFLHCEDGGDGEGALKGDCMDLFKGLRSHGVFVHQWWGD</sequence>